<organism evidence="1 2">
    <name type="scientific">Thalassospira marina</name>
    <dbReference type="NCBI Taxonomy" id="2048283"/>
    <lineage>
        <taxon>Bacteria</taxon>
        <taxon>Pseudomonadati</taxon>
        <taxon>Pseudomonadota</taxon>
        <taxon>Alphaproteobacteria</taxon>
        <taxon>Rhodospirillales</taxon>
        <taxon>Thalassospiraceae</taxon>
        <taxon>Thalassospira</taxon>
    </lineage>
</organism>
<dbReference type="RefSeq" id="WP_101264879.1">
    <property type="nucleotide sequence ID" value="NZ_NWTK01000003.1"/>
</dbReference>
<accession>A0A2N3KX36</accession>
<dbReference type="AlphaFoldDB" id="A0A2N3KX36"/>
<sequence>MITGKELDLFKTLLPTGALSSASFIISGKNFIFSGENVIFCGTGEGKWQARRGYRNYQKLNKINI</sequence>
<dbReference type="EMBL" id="NWTK01000003">
    <property type="protein sequence ID" value="PKR55036.1"/>
    <property type="molecule type" value="Genomic_DNA"/>
</dbReference>
<protein>
    <submittedName>
        <fullName evidence="1">Uncharacterized protein</fullName>
    </submittedName>
</protein>
<name>A0A2N3KX36_9PROT</name>
<gene>
    <name evidence="1" type="ORF">COO20_06525</name>
</gene>
<evidence type="ECO:0000313" key="2">
    <source>
        <dbReference type="Proteomes" id="UP000233597"/>
    </source>
</evidence>
<dbReference type="Proteomes" id="UP000233597">
    <property type="component" value="Unassembled WGS sequence"/>
</dbReference>
<proteinExistence type="predicted"/>
<evidence type="ECO:0000313" key="1">
    <source>
        <dbReference type="EMBL" id="PKR55036.1"/>
    </source>
</evidence>
<reference evidence="1 2" key="1">
    <citation type="submission" date="2017-09" db="EMBL/GenBank/DDBJ databases">
        <title>Biodiversity and function of Thalassospira species in the particle-attached aromatic-hydrocarbon-degrading consortia from the surface seawater of the South China Sea.</title>
        <authorList>
            <person name="Dong C."/>
            <person name="Liu R."/>
            <person name="Shao Z."/>
        </authorList>
    </citation>
    <scope>NUCLEOTIDE SEQUENCE [LARGE SCALE GENOMIC DNA]</scope>
    <source>
        <strain evidence="1 2">CSC1P2</strain>
    </source>
</reference>
<comment type="caution">
    <text evidence="1">The sequence shown here is derived from an EMBL/GenBank/DDBJ whole genome shotgun (WGS) entry which is preliminary data.</text>
</comment>